<feature type="compositionally biased region" description="Pro residues" evidence="1">
    <location>
        <begin position="158"/>
        <end position="177"/>
    </location>
</feature>
<dbReference type="InterPro" id="IPR001810">
    <property type="entry name" value="F-box_dom"/>
</dbReference>
<feature type="compositionally biased region" description="Low complexity" evidence="1">
    <location>
        <begin position="178"/>
        <end position="187"/>
    </location>
</feature>
<dbReference type="PANTHER" id="PTHR15537">
    <property type="entry name" value="F-BOX ONLY PROTEIN 7"/>
    <property type="match status" value="1"/>
</dbReference>
<dbReference type="SUPFAM" id="SSF81383">
    <property type="entry name" value="F-box domain"/>
    <property type="match status" value="1"/>
</dbReference>
<dbReference type="GO" id="GO:0019901">
    <property type="term" value="F:protein kinase binding"/>
    <property type="evidence" value="ECO:0007669"/>
    <property type="project" value="InterPro"/>
</dbReference>
<dbReference type="Gene3D" id="1.20.1280.50">
    <property type="match status" value="1"/>
</dbReference>
<dbReference type="AlphaFoldDB" id="A0AAD9UXX7"/>
<feature type="region of interest" description="Disordered" evidence="1">
    <location>
        <begin position="137"/>
        <end position="187"/>
    </location>
</feature>
<comment type="caution">
    <text evidence="4">The sequence shown here is derived from an EMBL/GenBank/DDBJ whole genome shotgun (WGS) entry which is preliminary data.</text>
</comment>
<feature type="transmembrane region" description="Helical" evidence="2">
    <location>
        <begin position="6"/>
        <end position="23"/>
    </location>
</feature>
<evidence type="ECO:0000313" key="5">
    <source>
        <dbReference type="Proteomes" id="UP001249851"/>
    </source>
</evidence>
<sequence length="187" mass="20993">MQYDKTTFIINIVFCGVFQLLILGKLPVQYILKVSQICRELFSAANDSTLWQHLVFRDFRRTVKEQARNWKEEYISLYKQKQSQDQLAKQVILPMPETYPHGYMMGAQPSRGDTYPPGIIGGHGDLFPNLPFRPGGFNPVPGLPPGAGLPHPRFDPFGPLPGMHPIPGPPRRGPHPGPHGSFPPNFL</sequence>
<evidence type="ECO:0000313" key="4">
    <source>
        <dbReference type="EMBL" id="KAK2553951.1"/>
    </source>
</evidence>
<organism evidence="4 5">
    <name type="scientific">Acropora cervicornis</name>
    <name type="common">Staghorn coral</name>
    <dbReference type="NCBI Taxonomy" id="6130"/>
    <lineage>
        <taxon>Eukaryota</taxon>
        <taxon>Metazoa</taxon>
        <taxon>Cnidaria</taxon>
        <taxon>Anthozoa</taxon>
        <taxon>Hexacorallia</taxon>
        <taxon>Scleractinia</taxon>
        <taxon>Astrocoeniina</taxon>
        <taxon>Acroporidae</taxon>
        <taxon>Acropora</taxon>
    </lineage>
</organism>
<accession>A0AAD9UXX7</accession>
<reference evidence="4" key="2">
    <citation type="journal article" date="2023" name="Science">
        <title>Genomic signatures of disease resistance in endangered staghorn corals.</title>
        <authorList>
            <person name="Vollmer S.V."/>
            <person name="Selwyn J.D."/>
            <person name="Despard B.A."/>
            <person name="Roesel C.L."/>
        </authorList>
    </citation>
    <scope>NUCLEOTIDE SEQUENCE</scope>
    <source>
        <strain evidence="4">K2</strain>
    </source>
</reference>
<protein>
    <submittedName>
        <fullName evidence="4">F-box only protein 7</fullName>
    </submittedName>
</protein>
<feature type="domain" description="F-box" evidence="3">
    <location>
        <begin position="20"/>
        <end position="57"/>
    </location>
</feature>
<dbReference type="InterPro" id="IPR047118">
    <property type="entry name" value="Fbxo7"/>
</dbReference>
<gene>
    <name evidence="4" type="ORF">P5673_024654</name>
</gene>
<keyword evidence="2" id="KW-0812">Transmembrane</keyword>
<reference evidence="4" key="1">
    <citation type="journal article" date="2023" name="G3 (Bethesda)">
        <title>Whole genome assembly and annotation of the endangered Caribbean coral Acropora cervicornis.</title>
        <authorList>
            <person name="Selwyn J.D."/>
            <person name="Vollmer S.V."/>
        </authorList>
    </citation>
    <scope>NUCLEOTIDE SEQUENCE</scope>
    <source>
        <strain evidence="4">K2</strain>
    </source>
</reference>
<name>A0AAD9UXX7_ACRCE</name>
<dbReference type="Proteomes" id="UP001249851">
    <property type="component" value="Unassembled WGS sequence"/>
</dbReference>
<keyword evidence="2" id="KW-1133">Transmembrane helix</keyword>
<evidence type="ECO:0000259" key="3">
    <source>
        <dbReference type="Pfam" id="PF12937"/>
    </source>
</evidence>
<dbReference type="PANTHER" id="PTHR15537:SF2">
    <property type="entry name" value="F-BOX ONLY PROTEIN 7"/>
    <property type="match status" value="1"/>
</dbReference>
<dbReference type="Pfam" id="PF12937">
    <property type="entry name" value="F-box-like"/>
    <property type="match status" value="1"/>
</dbReference>
<evidence type="ECO:0000256" key="1">
    <source>
        <dbReference type="SAM" id="MobiDB-lite"/>
    </source>
</evidence>
<dbReference type="EMBL" id="JARQWQ010000073">
    <property type="protein sequence ID" value="KAK2553951.1"/>
    <property type="molecule type" value="Genomic_DNA"/>
</dbReference>
<dbReference type="InterPro" id="IPR036047">
    <property type="entry name" value="F-box-like_dom_sf"/>
</dbReference>
<keyword evidence="5" id="KW-1185">Reference proteome</keyword>
<dbReference type="GO" id="GO:1903599">
    <property type="term" value="P:positive regulation of autophagy of mitochondrion"/>
    <property type="evidence" value="ECO:0007669"/>
    <property type="project" value="TreeGrafter"/>
</dbReference>
<proteinExistence type="predicted"/>
<keyword evidence="2" id="KW-0472">Membrane</keyword>
<evidence type="ECO:0000256" key="2">
    <source>
        <dbReference type="SAM" id="Phobius"/>
    </source>
</evidence>